<reference evidence="1" key="2">
    <citation type="journal article" date="2015" name="Data Brief">
        <title>Shoot transcriptome of the giant reed, Arundo donax.</title>
        <authorList>
            <person name="Barrero R.A."/>
            <person name="Guerrero F.D."/>
            <person name="Moolhuijzen P."/>
            <person name="Goolsby J.A."/>
            <person name="Tidwell J."/>
            <person name="Bellgard S.E."/>
            <person name="Bellgard M.I."/>
        </authorList>
    </citation>
    <scope>NUCLEOTIDE SEQUENCE</scope>
    <source>
        <tissue evidence="1">Shoot tissue taken approximately 20 cm above the soil surface</tissue>
    </source>
</reference>
<accession>A0A0A9B2W9</accession>
<proteinExistence type="predicted"/>
<protein>
    <submittedName>
        <fullName evidence="1">Uncharacterized protein</fullName>
    </submittedName>
</protein>
<organism evidence="1">
    <name type="scientific">Arundo donax</name>
    <name type="common">Giant reed</name>
    <name type="synonym">Donax arundinaceus</name>
    <dbReference type="NCBI Taxonomy" id="35708"/>
    <lineage>
        <taxon>Eukaryota</taxon>
        <taxon>Viridiplantae</taxon>
        <taxon>Streptophyta</taxon>
        <taxon>Embryophyta</taxon>
        <taxon>Tracheophyta</taxon>
        <taxon>Spermatophyta</taxon>
        <taxon>Magnoliopsida</taxon>
        <taxon>Liliopsida</taxon>
        <taxon>Poales</taxon>
        <taxon>Poaceae</taxon>
        <taxon>PACMAD clade</taxon>
        <taxon>Arundinoideae</taxon>
        <taxon>Arundineae</taxon>
        <taxon>Arundo</taxon>
    </lineage>
</organism>
<dbReference type="EMBL" id="GBRH01240199">
    <property type="protein sequence ID" value="JAD57696.1"/>
    <property type="molecule type" value="Transcribed_RNA"/>
</dbReference>
<name>A0A0A9B2W9_ARUDO</name>
<evidence type="ECO:0000313" key="1">
    <source>
        <dbReference type="EMBL" id="JAD57696.1"/>
    </source>
</evidence>
<reference evidence="1" key="1">
    <citation type="submission" date="2014-09" db="EMBL/GenBank/DDBJ databases">
        <authorList>
            <person name="Magalhaes I.L.F."/>
            <person name="Oliveira U."/>
            <person name="Santos F.R."/>
            <person name="Vidigal T.H.D.A."/>
            <person name="Brescovit A.D."/>
            <person name="Santos A.J."/>
        </authorList>
    </citation>
    <scope>NUCLEOTIDE SEQUENCE</scope>
    <source>
        <tissue evidence="1">Shoot tissue taken approximately 20 cm above the soil surface</tissue>
    </source>
</reference>
<dbReference type="AlphaFoldDB" id="A0A0A9B2W9"/>
<sequence length="25" mass="2855">MAANLLYIQRRKLPSRPCVHSNTDA</sequence>